<dbReference type="EMBL" id="CABIJS010000256">
    <property type="protein sequence ID" value="VUZ47970.1"/>
    <property type="molecule type" value="Genomic_DNA"/>
</dbReference>
<accession>A0A564YLC0</accession>
<dbReference type="Proteomes" id="UP000321570">
    <property type="component" value="Unassembled WGS sequence"/>
</dbReference>
<protein>
    <submittedName>
        <fullName evidence="1">Uncharacterized protein</fullName>
    </submittedName>
</protein>
<dbReference type="AlphaFoldDB" id="A0A564YLC0"/>
<proteinExistence type="predicted"/>
<feature type="non-terminal residue" evidence="1">
    <location>
        <position position="1"/>
    </location>
</feature>
<sequence>WSVAGSSSKVLRDVLSFKRRGSENTDHLSTEVIHTPSDHYPTNIGSSHSQDADFVENVVIIETGLSKTSSSELQRKMSSTESLLRAVQRGGIRIIRER</sequence>
<name>A0A564YLC0_HYMDI</name>
<evidence type="ECO:0000313" key="2">
    <source>
        <dbReference type="Proteomes" id="UP000321570"/>
    </source>
</evidence>
<reference evidence="1 2" key="1">
    <citation type="submission" date="2019-07" db="EMBL/GenBank/DDBJ databases">
        <authorList>
            <person name="Jastrzebski P J."/>
            <person name="Paukszto L."/>
            <person name="Jastrzebski P J."/>
        </authorList>
    </citation>
    <scope>NUCLEOTIDE SEQUENCE [LARGE SCALE GENOMIC DNA]</scope>
    <source>
        <strain evidence="1 2">WMS-il1</strain>
    </source>
</reference>
<gene>
    <name evidence="1" type="ORF">WMSIL1_LOCUS7454</name>
</gene>
<organism evidence="1 2">
    <name type="scientific">Hymenolepis diminuta</name>
    <name type="common">Rat tapeworm</name>
    <dbReference type="NCBI Taxonomy" id="6216"/>
    <lineage>
        <taxon>Eukaryota</taxon>
        <taxon>Metazoa</taxon>
        <taxon>Spiralia</taxon>
        <taxon>Lophotrochozoa</taxon>
        <taxon>Platyhelminthes</taxon>
        <taxon>Cestoda</taxon>
        <taxon>Eucestoda</taxon>
        <taxon>Cyclophyllidea</taxon>
        <taxon>Hymenolepididae</taxon>
        <taxon>Hymenolepis</taxon>
    </lineage>
</organism>
<evidence type="ECO:0000313" key="1">
    <source>
        <dbReference type="EMBL" id="VUZ47970.1"/>
    </source>
</evidence>
<keyword evidence="2" id="KW-1185">Reference proteome</keyword>